<dbReference type="CDD" id="cd06261">
    <property type="entry name" value="TM_PBP2"/>
    <property type="match status" value="1"/>
</dbReference>
<dbReference type="PANTHER" id="PTHR43744:SF9">
    <property type="entry name" value="POLYGALACTURONAN_RHAMNOGALACTURONAN TRANSPORT SYSTEM PERMEASE PROTEIN YTCP"/>
    <property type="match status" value="1"/>
</dbReference>
<evidence type="ECO:0000256" key="6">
    <source>
        <dbReference type="ARBA" id="ARBA00023136"/>
    </source>
</evidence>
<keyword evidence="10" id="KW-1185">Reference proteome</keyword>
<keyword evidence="4 7" id="KW-0812">Transmembrane</keyword>
<keyword evidence="6 7" id="KW-0472">Membrane</keyword>
<feature type="domain" description="ABC transmembrane type-1" evidence="8">
    <location>
        <begin position="75"/>
        <end position="279"/>
    </location>
</feature>
<evidence type="ECO:0000256" key="3">
    <source>
        <dbReference type="ARBA" id="ARBA00022475"/>
    </source>
</evidence>
<keyword evidence="2 7" id="KW-0813">Transport</keyword>
<name>A0ABS7BVJ6_9BACL</name>
<evidence type="ECO:0000256" key="4">
    <source>
        <dbReference type="ARBA" id="ARBA00022692"/>
    </source>
</evidence>
<evidence type="ECO:0000256" key="5">
    <source>
        <dbReference type="ARBA" id="ARBA00022989"/>
    </source>
</evidence>
<evidence type="ECO:0000256" key="7">
    <source>
        <dbReference type="RuleBase" id="RU363032"/>
    </source>
</evidence>
<evidence type="ECO:0000313" key="9">
    <source>
        <dbReference type="EMBL" id="MBW7452669.1"/>
    </source>
</evidence>
<dbReference type="PROSITE" id="PS50928">
    <property type="entry name" value="ABC_TM1"/>
    <property type="match status" value="1"/>
</dbReference>
<evidence type="ECO:0000259" key="8">
    <source>
        <dbReference type="PROSITE" id="PS50928"/>
    </source>
</evidence>
<dbReference type="EMBL" id="JAHZIK010000010">
    <property type="protein sequence ID" value="MBW7452669.1"/>
    <property type="molecule type" value="Genomic_DNA"/>
</dbReference>
<sequence length="295" mass="33212">MVRNKTGTARLSRGTLYLLMTVIAVLSLAPILYTVAVSFSDKAAAAAGKVTLWPVGFNTFAYDTILNDKNFLGSFFISVKRVLVGGIINFVITVSMAYPLSRQVAEFRSRDLYMWFIIVTMLFSGGIIPLYILMKYLGMFDTIWALVLPTAVPVFNVILLMNFFRSIPKELSEAGHIDGAGPWYMLMKVFIPLSTPALATVTLFSIVSHWNSFFDGLVFMRSMDKYPLQTYIQQFVVQTNLQNVSSAEKIEMFKRLSNQTLNAAKIVIGMLPILLIYPFLQRYFIHGIMLGSVKE</sequence>
<feature type="transmembrane region" description="Helical" evidence="7">
    <location>
        <begin position="16"/>
        <end position="36"/>
    </location>
</feature>
<keyword evidence="5 7" id="KW-1133">Transmembrane helix</keyword>
<dbReference type="RefSeq" id="WP_210044148.1">
    <property type="nucleotide sequence ID" value="NZ_JBHLVU010000009.1"/>
</dbReference>
<feature type="transmembrane region" description="Helical" evidence="7">
    <location>
        <begin position="185"/>
        <end position="207"/>
    </location>
</feature>
<comment type="caution">
    <text evidence="9">The sequence shown here is derived from an EMBL/GenBank/DDBJ whole genome shotgun (WGS) entry which is preliminary data.</text>
</comment>
<reference evidence="9 10" key="1">
    <citation type="submission" date="2021-07" db="EMBL/GenBank/DDBJ databases">
        <title>Paenibacillus radiodurans sp. nov., isolated from the southeastern edge of Tengger Desert.</title>
        <authorList>
            <person name="Zhang G."/>
        </authorList>
    </citation>
    <scope>NUCLEOTIDE SEQUENCE [LARGE SCALE GENOMIC DNA]</scope>
    <source>
        <strain evidence="9 10">CCM 7311</strain>
    </source>
</reference>
<comment type="subcellular location">
    <subcellularLocation>
        <location evidence="1 7">Cell membrane</location>
        <topology evidence="1 7">Multi-pass membrane protein</topology>
    </subcellularLocation>
</comment>
<proteinExistence type="inferred from homology"/>
<evidence type="ECO:0000256" key="1">
    <source>
        <dbReference type="ARBA" id="ARBA00004651"/>
    </source>
</evidence>
<feature type="transmembrane region" description="Helical" evidence="7">
    <location>
        <begin position="262"/>
        <end position="280"/>
    </location>
</feature>
<dbReference type="InterPro" id="IPR035906">
    <property type="entry name" value="MetI-like_sf"/>
</dbReference>
<feature type="transmembrane region" description="Helical" evidence="7">
    <location>
        <begin position="82"/>
        <end position="100"/>
    </location>
</feature>
<protein>
    <submittedName>
        <fullName evidence="9">Carbohydrate ABC transporter permease</fullName>
    </submittedName>
</protein>
<gene>
    <name evidence="9" type="ORF">K0U00_01260</name>
</gene>
<feature type="transmembrane region" description="Helical" evidence="7">
    <location>
        <begin position="112"/>
        <end position="132"/>
    </location>
</feature>
<evidence type="ECO:0000256" key="2">
    <source>
        <dbReference type="ARBA" id="ARBA00022448"/>
    </source>
</evidence>
<comment type="similarity">
    <text evidence="7">Belongs to the binding-protein-dependent transport system permease family.</text>
</comment>
<feature type="transmembrane region" description="Helical" evidence="7">
    <location>
        <begin position="144"/>
        <end position="164"/>
    </location>
</feature>
<organism evidence="9 10">
    <name type="scientific">Paenibacillus sepulcri</name>
    <dbReference type="NCBI Taxonomy" id="359917"/>
    <lineage>
        <taxon>Bacteria</taxon>
        <taxon>Bacillati</taxon>
        <taxon>Bacillota</taxon>
        <taxon>Bacilli</taxon>
        <taxon>Bacillales</taxon>
        <taxon>Paenibacillaceae</taxon>
        <taxon>Paenibacillus</taxon>
    </lineage>
</organism>
<dbReference type="Pfam" id="PF00528">
    <property type="entry name" value="BPD_transp_1"/>
    <property type="match status" value="1"/>
</dbReference>
<accession>A0ABS7BVJ6</accession>
<dbReference type="InterPro" id="IPR000515">
    <property type="entry name" value="MetI-like"/>
</dbReference>
<dbReference type="SUPFAM" id="SSF161098">
    <property type="entry name" value="MetI-like"/>
    <property type="match status" value="1"/>
</dbReference>
<dbReference type="Proteomes" id="UP001519887">
    <property type="component" value="Unassembled WGS sequence"/>
</dbReference>
<dbReference type="PANTHER" id="PTHR43744">
    <property type="entry name" value="ABC TRANSPORTER PERMEASE PROTEIN MG189-RELATED-RELATED"/>
    <property type="match status" value="1"/>
</dbReference>
<dbReference type="Gene3D" id="1.10.3720.10">
    <property type="entry name" value="MetI-like"/>
    <property type="match status" value="1"/>
</dbReference>
<keyword evidence="3" id="KW-1003">Cell membrane</keyword>
<evidence type="ECO:0000313" key="10">
    <source>
        <dbReference type="Proteomes" id="UP001519887"/>
    </source>
</evidence>